<protein>
    <recommendedName>
        <fullName evidence="3">Cyclin N-terminal domain-containing protein</fullName>
    </recommendedName>
</protein>
<keyword evidence="2" id="KW-1185">Reference proteome</keyword>
<name>A0A137NWT5_CONC2</name>
<organism evidence="1 2">
    <name type="scientific">Conidiobolus coronatus (strain ATCC 28846 / CBS 209.66 / NRRL 28638)</name>
    <name type="common">Delacroixia coronata</name>
    <dbReference type="NCBI Taxonomy" id="796925"/>
    <lineage>
        <taxon>Eukaryota</taxon>
        <taxon>Fungi</taxon>
        <taxon>Fungi incertae sedis</taxon>
        <taxon>Zoopagomycota</taxon>
        <taxon>Entomophthoromycotina</taxon>
        <taxon>Entomophthoromycetes</taxon>
        <taxon>Entomophthorales</taxon>
        <taxon>Ancylistaceae</taxon>
        <taxon>Conidiobolus</taxon>
    </lineage>
</organism>
<dbReference type="AlphaFoldDB" id="A0A137NWT5"/>
<dbReference type="EMBL" id="KQ964647">
    <property type="protein sequence ID" value="KXN67283.1"/>
    <property type="molecule type" value="Genomic_DNA"/>
</dbReference>
<proteinExistence type="predicted"/>
<accession>A0A137NWT5</accession>
<evidence type="ECO:0008006" key="3">
    <source>
        <dbReference type="Google" id="ProtNLM"/>
    </source>
</evidence>
<evidence type="ECO:0000313" key="1">
    <source>
        <dbReference type="EMBL" id="KXN67283.1"/>
    </source>
</evidence>
<dbReference type="InterPro" id="IPR036915">
    <property type="entry name" value="Cyclin-like_sf"/>
</dbReference>
<dbReference type="Proteomes" id="UP000070444">
    <property type="component" value="Unassembled WGS sequence"/>
</dbReference>
<dbReference type="SUPFAM" id="SSF47954">
    <property type="entry name" value="Cyclin-like"/>
    <property type="match status" value="2"/>
</dbReference>
<reference evidence="1 2" key="1">
    <citation type="journal article" date="2015" name="Genome Biol. Evol.">
        <title>Phylogenomic analyses indicate that early fungi evolved digesting cell walls of algal ancestors of land plants.</title>
        <authorList>
            <person name="Chang Y."/>
            <person name="Wang S."/>
            <person name="Sekimoto S."/>
            <person name="Aerts A.L."/>
            <person name="Choi C."/>
            <person name="Clum A."/>
            <person name="LaButti K.M."/>
            <person name="Lindquist E.A."/>
            <person name="Yee Ngan C."/>
            <person name="Ohm R.A."/>
            <person name="Salamov A.A."/>
            <person name="Grigoriev I.V."/>
            <person name="Spatafora J.W."/>
            <person name="Berbee M.L."/>
        </authorList>
    </citation>
    <scope>NUCLEOTIDE SEQUENCE [LARGE SCALE GENOMIC DNA]</scope>
    <source>
        <strain evidence="1 2">NRRL 28638</strain>
    </source>
</reference>
<dbReference type="Gene3D" id="1.10.472.10">
    <property type="entry name" value="Cyclin-like"/>
    <property type="match status" value="2"/>
</dbReference>
<evidence type="ECO:0000313" key="2">
    <source>
        <dbReference type="Proteomes" id="UP000070444"/>
    </source>
</evidence>
<sequence>MSDSQFTTEEIEDIQQSGEVANLPFSADIIQGFFIRLNEEPINGRLEALQLGKDVCSMFPEPLPNHIWYTACHLFNQFFVTNGLKDYPLEEIILTCIHISLKVWEIEIEIETLCHPWAPNKLINWDIEVLNLVNIEFCVNTGDLDLCEKVQSALGYFELTSSSDEDLIIEFYEKTIVSLNDIYLTPMPGIYPGHYLSAAAFYLTAIRSPVPMTDNWLKHFGLNNSDLFHVYQIIYHTVSRLKALETVSSNNGSSKPEISKV</sequence>
<gene>
    <name evidence="1" type="ORF">CONCODRAFT_19715</name>
</gene>